<evidence type="ECO:0000313" key="2">
    <source>
        <dbReference type="Proteomes" id="UP000035352"/>
    </source>
</evidence>
<dbReference type="InterPro" id="IPR012337">
    <property type="entry name" value="RNaseH-like_sf"/>
</dbReference>
<dbReference type="InterPro" id="IPR036397">
    <property type="entry name" value="RNaseH_sf"/>
</dbReference>
<dbReference type="RefSeq" id="WP_047193194.1">
    <property type="nucleotide sequence ID" value="NZ_CP011371.1"/>
</dbReference>
<proteinExistence type="predicted"/>
<dbReference type="EMBL" id="CP011371">
    <property type="protein sequence ID" value="AKJ26966.1"/>
    <property type="molecule type" value="Genomic_DNA"/>
</dbReference>
<evidence type="ECO:0008006" key="3">
    <source>
        <dbReference type="Google" id="ProtNLM"/>
    </source>
</evidence>
<dbReference type="Proteomes" id="UP000035352">
    <property type="component" value="Chromosome"/>
</dbReference>
<evidence type="ECO:0000313" key="1">
    <source>
        <dbReference type="EMBL" id="AKJ26966.1"/>
    </source>
</evidence>
<dbReference type="STRING" id="413882.AAW51_0275"/>
<sequence>MPEPKPPSLPAVLDFEASGFGAGSYPIEVGFVLPDGRAFCSLIRPLPHWTRWDASAEAVHGISRATVERYGRSPEVVTEMLDQHLANSRVYSDGWGHDYTWLHVLYDAVGRQPRFRLENIRSLLSEEAVSRWPSVKAEVARRTAMQRHRASADARLLQLTIQELQRTPTI</sequence>
<name>A0A0G3BHY4_9BURK</name>
<dbReference type="SUPFAM" id="SSF53098">
    <property type="entry name" value="Ribonuclease H-like"/>
    <property type="match status" value="1"/>
</dbReference>
<protein>
    <recommendedName>
        <fullName evidence="3">Exonuclease</fullName>
    </recommendedName>
</protein>
<dbReference type="Gene3D" id="3.30.420.10">
    <property type="entry name" value="Ribonuclease H-like superfamily/Ribonuclease H"/>
    <property type="match status" value="1"/>
</dbReference>
<dbReference type="GO" id="GO:0003676">
    <property type="term" value="F:nucleic acid binding"/>
    <property type="evidence" value="ECO:0007669"/>
    <property type="project" value="InterPro"/>
</dbReference>
<reference evidence="1 2" key="1">
    <citation type="submission" date="2015-05" db="EMBL/GenBank/DDBJ databases">
        <authorList>
            <person name="Tang B."/>
            <person name="Yu Y."/>
        </authorList>
    </citation>
    <scope>NUCLEOTIDE SEQUENCE [LARGE SCALE GENOMIC DNA]</scope>
    <source>
        <strain evidence="1 2">DSM 7029</strain>
    </source>
</reference>
<gene>
    <name evidence="1" type="ORF">AAW51_0275</name>
</gene>
<accession>A0A0G3BHY4</accession>
<dbReference type="AlphaFoldDB" id="A0A0G3BHY4"/>
<dbReference type="KEGG" id="pbh:AAW51_0275"/>
<dbReference type="PATRIC" id="fig|413882.6.peg.284"/>
<dbReference type="OrthoDB" id="5705783at2"/>
<organism evidence="1 2">
    <name type="scientific">Caldimonas brevitalea</name>
    <dbReference type="NCBI Taxonomy" id="413882"/>
    <lineage>
        <taxon>Bacteria</taxon>
        <taxon>Pseudomonadati</taxon>
        <taxon>Pseudomonadota</taxon>
        <taxon>Betaproteobacteria</taxon>
        <taxon>Burkholderiales</taxon>
        <taxon>Sphaerotilaceae</taxon>
        <taxon>Caldimonas</taxon>
    </lineage>
</organism>
<keyword evidence="2" id="KW-1185">Reference proteome</keyword>